<keyword evidence="2" id="KW-1185">Reference proteome</keyword>
<evidence type="ECO:0000313" key="1">
    <source>
        <dbReference type="EMBL" id="OOZ40344.1"/>
    </source>
</evidence>
<dbReference type="EMBL" id="MPRL01000027">
    <property type="protein sequence ID" value="OOZ40344.1"/>
    <property type="molecule type" value="Genomic_DNA"/>
</dbReference>
<comment type="caution">
    <text evidence="1">The sequence shown here is derived from an EMBL/GenBank/DDBJ whole genome shotgun (WGS) entry which is preliminary data.</text>
</comment>
<accession>A0A1T2L5L5</accession>
<organism evidence="1 2">
    <name type="scientific">Solemya pervernicosa gill symbiont</name>
    <dbReference type="NCBI Taxonomy" id="642797"/>
    <lineage>
        <taxon>Bacteria</taxon>
        <taxon>Pseudomonadati</taxon>
        <taxon>Pseudomonadota</taxon>
        <taxon>Gammaproteobacteria</taxon>
        <taxon>sulfur-oxidizing symbionts</taxon>
    </lineage>
</organism>
<dbReference type="Proteomes" id="UP000191110">
    <property type="component" value="Unassembled WGS sequence"/>
</dbReference>
<reference evidence="1 2" key="1">
    <citation type="submission" date="2016-11" db="EMBL/GenBank/DDBJ databases">
        <title>Mixed transmission modes and dynamic genome evolution in an obligate animal-bacterial symbiosis.</title>
        <authorList>
            <person name="Russell S.L."/>
            <person name="Corbett-Detig R.B."/>
            <person name="Cavanaugh C.M."/>
        </authorList>
    </citation>
    <scope>NUCLEOTIDE SEQUENCE [LARGE SCALE GENOMIC DNA]</scope>
    <source>
        <strain evidence="1">Sveles-Q1</strain>
    </source>
</reference>
<dbReference type="AlphaFoldDB" id="A0A1T2L5L5"/>
<name>A0A1T2L5L5_9GAMM</name>
<sequence length="334" mass="37770">MLAQKVIRSYAVIVQMVTGANPSSLVLFEYENALDVASDSVKKELVSVKFRANGLVVSYPIHRKGLKILREYVQFRDWYLDDGVCKYLFFTDIGSSGERSKPTPLRGDFQTRLNSQLKGKLIDPSIKTISATKARKYKSIVLKSIGIPVSDAAKALNHSENMNGIAYSHPSGGDMRGQLSKFWGSVRAYASEVKITDGDAGHLKRTAVGHCDDFGDPLSKEEVPPIEPDCKKQFGCLYCEHYVCHADDDDIHKLFSLRYVIEAVRAVSPEFGKADELFQGLCVWIEFILKEIQRKYPQLEEKISVYRHKVYDLGLLTPYWESRLSRYEEIGVIL</sequence>
<evidence type="ECO:0000313" key="2">
    <source>
        <dbReference type="Proteomes" id="UP000191110"/>
    </source>
</evidence>
<protein>
    <submittedName>
        <fullName evidence="1">Uncharacterized protein</fullName>
    </submittedName>
</protein>
<proteinExistence type="predicted"/>
<gene>
    <name evidence="1" type="ORF">BOW53_08050</name>
</gene>